<reference evidence="2 3" key="1">
    <citation type="journal article" date="2010" name="DNA Res.">
        <title>Bacterial lifestyle in a deep-sea hydrothermal vent chimney revealed by the genome sequence of the thermophilic bacterium Deferribacter desulfuricans SSM1.</title>
        <authorList>
            <person name="Takaki Y."/>
            <person name="Shimamura S."/>
            <person name="Nakagawa S."/>
            <person name="Fukuhara Y."/>
            <person name="Horikawa H."/>
            <person name="Ankai A."/>
            <person name="Harada T."/>
            <person name="Hosoyama A."/>
            <person name="Oguchi A."/>
            <person name="Fukui S."/>
            <person name="Fujita N."/>
            <person name="Takami H."/>
            <person name="Takai K."/>
        </authorList>
    </citation>
    <scope>NUCLEOTIDE SEQUENCE [LARGE SCALE GENOMIC DNA]</scope>
    <source>
        <strain evidence="3">DSM 14783 / JCM 11476 / NBRC 101012 / SSM1</strain>
    </source>
</reference>
<organism evidence="2 3">
    <name type="scientific">Deferribacter desulfuricans (strain DSM 14783 / JCM 11476 / NBRC 101012 / SSM1)</name>
    <dbReference type="NCBI Taxonomy" id="639282"/>
    <lineage>
        <taxon>Bacteria</taxon>
        <taxon>Pseudomonadati</taxon>
        <taxon>Deferribacterota</taxon>
        <taxon>Deferribacteres</taxon>
        <taxon>Deferribacterales</taxon>
        <taxon>Deferribacteraceae</taxon>
        <taxon>Deferribacter</taxon>
    </lineage>
</organism>
<dbReference type="RefSeq" id="WP_013008144.1">
    <property type="nucleotide sequence ID" value="NC_013939.1"/>
</dbReference>
<dbReference type="SUPFAM" id="SSF48208">
    <property type="entry name" value="Six-hairpin glycosidases"/>
    <property type="match status" value="1"/>
</dbReference>
<dbReference type="STRING" id="639282.DEFDS_1438"/>
<dbReference type="Gene3D" id="3.40.30.10">
    <property type="entry name" value="Glutaredoxin"/>
    <property type="match status" value="1"/>
</dbReference>
<dbReference type="GO" id="GO:0005975">
    <property type="term" value="P:carbohydrate metabolic process"/>
    <property type="evidence" value="ECO:0007669"/>
    <property type="project" value="InterPro"/>
</dbReference>
<evidence type="ECO:0000313" key="2">
    <source>
        <dbReference type="EMBL" id="BAI80898.1"/>
    </source>
</evidence>
<dbReference type="InterPro" id="IPR024705">
    <property type="entry name" value="Ssp411"/>
</dbReference>
<dbReference type="HOGENOM" id="CLU_014051_4_0_0"/>
<dbReference type="InterPro" id="IPR036249">
    <property type="entry name" value="Thioredoxin-like_sf"/>
</dbReference>
<dbReference type="PIRSF" id="PIRSF006402">
    <property type="entry name" value="UCP006402_thioredoxin"/>
    <property type="match status" value="1"/>
</dbReference>
<name>D3PE75_DEFDS</name>
<dbReference type="AlphaFoldDB" id="D3PE75"/>
<evidence type="ECO:0000313" key="3">
    <source>
        <dbReference type="Proteomes" id="UP000001520"/>
    </source>
</evidence>
<dbReference type="KEGG" id="ddf:DEFDS_1438"/>
<dbReference type="InterPro" id="IPR008928">
    <property type="entry name" value="6-hairpin_glycosidase_sf"/>
</dbReference>
<dbReference type="PANTHER" id="PTHR42899">
    <property type="entry name" value="SPERMATOGENESIS-ASSOCIATED PROTEIN 20"/>
    <property type="match status" value="1"/>
</dbReference>
<dbReference type="SUPFAM" id="SSF52833">
    <property type="entry name" value="Thioredoxin-like"/>
    <property type="match status" value="1"/>
</dbReference>
<feature type="domain" description="Spermatogenesis-associated protein 20-like TRX" evidence="1">
    <location>
        <begin position="22"/>
        <end position="166"/>
    </location>
</feature>
<dbReference type="Pfam" id="PF03190">
    <property type="entry name" value="Thioredox_DsbH"/>
    <property type="match status" value="1"/>
</dbReference>
<dbReference type="PANTHER" id="PTHR42899:SF1">
    <property type="entry name" value="SPERMATOGENESIS-ASSOCIATED PROTEIN 20"/>
    <property type="match status" value="1"/>
</dbReference>
<keyword evidence="3" id="KW-1185">Reference proteome</keyword>
<accession>D3PE75</accession>
<dbReference type="eggNOG" id="COG1331">
    <property type="taxonomic scope" value="Bacteria"/>
</dbReference>
<dbReference type="EMBL" id="AP011529">
    <property type="protein sequence ID" value="BAI80898.1"/>
    <property type="molecule type" value="Genomic_DNA"/>
</dbReference>
<sequence length="631" mass="75796">MEFLISLLILFQILHFGEIKINRLFLSNSSYLKQHQTNPVNWHFFNSYSLFLSKYTNKPLFISIGFKSCHWCNELEKELFKKSDAANFLNKKFIPVKIDKEEMPQIDNYFQSYYFKIYGKNAGWPLNIISDYKLKPKAFFSFVPYKDEFTGKSYKKIILEKLNEDITIKTKNHQTLQISKVFDQKYGGFLVDGLLKFPRNEIYQLLADRYIYEHNINDKEIATLSLYNMASKGLFDIIDGGFFRYSTDTEWIIPHFEKMLYTNALLISTYLRWYSITNNKFYLNTVKKTLSFWLNNMYNGKYFYSSINADSNDMEGQYYLIDYRKLQDYLKNNYPNIDIKTFEKLHITKDGNFDYFLNQPYLSDYELDNKTRYLINILQTYRLKKPFPQIDKQIIFSWNMEMLKALIDYSYFDRKILNFIIKTLFNLEKDFIYHNNIFHSKNLNTLNTNSLLEDYAFYIETLIALYNRTLNKDFFYKAIKFTNIAINKFYKNGNWYTTESHKFIASLNEKYKKSAALTMLLNLKYILPISNKDLFIKVYKETYENISKLRLDSINNPSFYRLRFPTIKITGNRKNLNLLIDNKLPLKYHLIFKETQDKYLYLTACYNKICFIHTKSPYELIKIINNKINNN</sequence>
<gene>
    <name evidence="2" type="ordered locus">DEFDS_1438</name>
</gene>
<dbReference type="InterPro" id="IPR004879">
    <property type="entry name" value="Ssp411-like_TRX"/>
</dbReference>
<dbReference type="Proteomes" id="UP000001520">
    <property type="component" value="Chromosome"/>
</dbReference>
<protein>
    <recommendedName>
        <fullName evidence="1">Spermatogenesis-associated protein 20-like TRX domain-containing protein</fullName>
    </recommendedName>
</protein>
<proteinExistence type="predicted"/>
<dbReference type="OrthoDB" id="9762614at2"/>
<evidence type="ECO:0000259" key="1">
    <source>
        <dbReference type="Pfam" id="PF03190"/>
    </source>
</evidence>